<evidence type="ECO:0000313" key="2">
    <source>
        <dbReference type="EMBL" id="KAK1318468.1"/>
    </source>
</evidence>
<dbReference type="Proteomes" id="UP001180020">
    <property type="component" value="Unassembled WGS sequence"/>
</dbReference>
<protein>
    <submittedName>
        <fullName evidence="2">Uncharacterized protein</fullName>
    </submittedName>
</protein>
<feature type="region of interest" description="Disordered" evidence="1">
    <location>
        <begin position="629"/>
        <end position="651"/>
    </location>
</feature>
<feature type="region of interest" description="Disordered" evidence="1">
    <location>
        <begin position="34"/>
        <end position="53"/>
    </location>
</feature>
<evidence type="ECO:0000256" key="1">
    <source>
        <dbReference type="SAM" id="MobiDB-lite"/>
    </source>
</evidence>
<organism evidence="2 3">
    <name type="scientific">Acorus calamus</name>
    <name type="common">Sweet flag</name>
    <dbReference type="NCBI Taxonomy" id="4465"/>
    <lineage>
        <taxon>Eukaryota</taxon>
        <taxon>Viridiplantae</taxon>
        <taxon>Streptophyta</taxon>
        <taxon>Embryophyta</taxon>
        <taxon>Tracheophyta</taxon>
        <taxon>Spermatophyta</taxon>
        <taxon>Magnoliopsida</taxon>
        <taxon>Liliopsida</taxon>
        <taxon>Acoraceae</taxon>
        <taxon>Acorus</taxon>
    </lineage>
</organism>
<feature type="compositionally biased region" description="Low complexity" evidence="1">
    <location>
        <begin position="758"/>
        <end position="772"/>
    </location>
</feature>
<reference evidence="2" key="2">
    <citation type="submission" date="2023-06" db="EMBL/GenBank/DDBJ databases">
        <authorList>
            <person name="Ma L."/>
            <person name="Liu K.-W."/>
            <person name="Li Z."/>
            <person name="Hsiao Y.-Y."/>
            <person name="Qi Y."/>
            <person name="Fu T."/>
            <person name="Tang G."/>
            <person name="Zhang D."/>
            <person name="Sun W.-H."/>
            <person name="Liu D.-K."/>
            <person name="Li Y."/>
            <person name="Chen G.-Z."/>
            <person name="Liu X.-D."/>
            <person name="Liao X.-Y."/>
            <person name="Jiang Y.-T."/>
            <person name="Yu X."/>
            <person name="Hao Y."/>
            <person name="Huang J."/>
            <person name="Zhao X.-W."/>
            <person name="Ke S."/>
            <person name="Chen Y.-Y."/>
            <person name="Wu W.-L."/>
            <person name="Hsu J.-L."/>
            <person name="Lin Y.-F."/>
            <person name="Huang M.-D."/>
            <person name="Li C.-Y."/>
            <person name="Huang L."/>
            <person name="Wang Z.-W."/>
            <person name="Zhao X."/>
            <person name="Zhong W.-Y."/>
            <person name="Peng D.-H."/>
            <person name="Ahmad S."/>
            <person name="Lan S."/>
            <person name="Zhang J.-S."/>
            <person name="Tsai W.-C."/>
            <person name="Van De Peer Y."/>
            <person name="Liu Z.-J."/>
        </authorList>
    </citation>
    <scope>NUCLEOTIDE SEQUENCE</scope>
    <source>
        <strain evidence="2">CP</strain>
        <tissue evidence="2">Leaves</tissue>
    </source>
</reference>
<proteinExistence type="predicted"/>
<feature type="region of interest" description="Disordered" evidence="1">
    <location>
        <begin position="1"/>
        <end position="23"/>
    </location>
</feature>
<comment type="caution">
    <text evidence="2">The sequence shown here is derived from an EMBL/GenBank/DDBJ whole genome shotgun (WGS) entry which is preliminary data.</text>
</comment>
<keyword evidence="3" id="KW-1185">Reference proteome</keyword>
<sequence>MELRSNSDGEPVASPVAPEDGEIFAKMEAILQEKLSRSSSSSSSEESVKVSSIDEVRLSLEQALGGSSNGSSTSVRSVVPDSDLISMDVMHEGQAKDPVYDSSPSAIEKSLSNAATLEGPLFFSGSGSFNSTSSASDMQVETLMNFSAETEVTTTGGSPWVVSLNLSPVEENEPSSRDPNTVSETDVIHAGFLGASKEECSDSPIFEQIAQEHSSPSLETKSSLSVNTDNEAVNKFEDEGLGNVLNLPSIPGNVVEDCKHEEEHEIMSSPVLNATVTESELSILHNQYIKETGSDDDMKSFTALNVLDLVHDSMESSNFIEKEPELLKNNSCTSLTDEERTDGVTQEVEEMKAIDEDLLSELDVVGEYHVPELITFDQEVSSEHCLSTDVPETVKADVGGDAELMIADSELHDFNAIPYEDIHVAFRQFHEAGETEKNSSKDPTLEGTKSSLEGDSELLNLEMTYLEVSNAGPAGSVPFEMVDDKSQLAEFEISHSELLQGEARSDAMEVHSDLHVIDATSIEDIDSALKPVSEDSINDSTVEGREQIQAEVESAFKQIGEENIENSVSSESESEANLSEMSTKDAHSELIVDDKMEGPFVADLVVDGREPILAKGNSGLPILEANSVEDSETTFEEVSEENHETPTSPKLESQAAQMETLAHSALEEVPSGLHVVEAKSIEDIQSLLKPVHADEISTVSADLEHRSSEAEPTEVRFETHVYEVHSSQVIDLAAEESIDDSSSSEATAEKKRKKNKSSKSSSSSSSSSSDSD</sequence>
<reference evidence="2" key="1">
    <citation type="journal article" date="2023" name="Nat. Commun.">
        <title>Diploid and tetraploid genomes of Acorus and the evolution of monocots.</title>
        <authorList>
            <person name="Ma L."/>
            <person name="Liu K.W."/>
            <person name="Li Z."/>
            <person name="Hsiao Y.Y."/>
            <person name="Qi Y."/>
            <person name="Fu T."/>
            <person name="Tang G.D."/>
            <person name="Zhang D."/>
            <person name="Sun W.H."/>
            <person name="Liu D.K."/>
            <person name="Li Y."/>
            <person name="Chen G.Z."/>
            <person name="Liu X.D."/>
            <person name="Liao X.Y."/>
            <person name="Jiang Y.T."/>
            <person name="Yu X."/>
            <person name="Hao Y."/>
            <person name="Huang J."/>
            <person name="Zhao X.W."/>
            <person name="Ke S."/>
            <person name="Chen Y.Y."/>
            <person name="Wu W.L."/>
            <person name="Hsu J.L."/>
            <person name="Lin Y.F."/>
            <person name="Huang M.D."/>
            <person name="Li C.Y."/>
            <person name="Huang L."/>
            <person name="Wang Z.W."/>
            <person name="Zhao X."/>
            <person name="Zhong W.Y."/>
            <person name="Peng D.H."/>
            <person name="Ahmad S."/>
            <person name="Lan S."/>
            <person name="Zhang J.S."/>
            <person name="Tsai W.C."/>
            <person name="Van de Peer Y."/>
            <person name="Liu Z.J."/>
        </authorList>
    </citation>
    <scope>NUCLEOTIDE SEQUENCE</scope>
    <source>
        <strain evidence="2">CP</strain>
    </source>
</reference>
<dbReference type="EMBL" id="JAUJYO010000004">
    <property type="protein sequence ID" value="KAK1318468.1"/>
    <property type="molecule type" value="Genomic_DNA"/>
</dbReference>
<dbReference type="PANTHER" id="PTHR33870:SF4">
    <property type="entry name" value="CARDIOMYOPATHY-ASSOCIATED PROTEIN"/>
    <property type="match status" value="1"/>
</dbReference>
<dbReference type="AlphaFoldDB" id="A0AAV9EZZ8"/>
<name>A0AAV9EZZ8_ACOCL</name>
<feature type="compositionally biased region" description="Acidic residues" evidence="1">
    <location>
        <begin position="629"/>
        <end position="639"/>
    </location>
</feature>
<evidence type="ECO:0000313" key="3">
    <source>
        <dbReference type="Proteomes" id="UP001180020"/>
    </source>
</evidence>
<accession>A0AAV9EZZ8</accession>
<gene>
    <name evidence="2" type="ORF">QJS10_CPB04g00554</name>
</gene>
<feature type="region of interest" description="Disordered" evidence="1">
    <location>
        <begin position="733"/>
        <end position="772"/>
    </location>
</feature>
<dbReference type="PANTHER" id="PTHR33870">
    <property type="entry name" value="CARDIOMYOPATHY-ASSOCIATED PROTEIN"/>
    <property type="match status" value="1"/>
</dbReference>